<dbReference type="STRING" id="29170.A0A368FI55"/>
<comment type="caution">
    <text evidence="2">The sequence shown here is derived from an EMBL/GenBank/DDBJ whole genome shotgun (WGS) entry which is preliminary data.</text>
</comment>
<dbReference type="EMBL" id="JOJR01001524">
    <property type="protein sequence ID" value="RCN30570.1"/>
    <property type="molecule type" value="Genomic_DNA"/>
</dbReference>
<name>A0A368FI55_ANCCA</name>
<protein>
    <submittedName>
        <fullName evidence="2">Uncharacterized protein</fullName>
    </submittedName>
</protein>
<feature type="signal peptide" evidence="1">
    <location>
        <begin position="1"/>
        <end position="16"/>
    </location>
</feature>
<feature type="chain" id="PRO_5016578916" evidence="1">
    <location>
        <begin position="17"/>
        <end position="108"/>
    </location>
</feature>
<dbReference type="OrthoDB" id="5840370at2759"/>
<proteinExistence type="predicted"/>
<keyword evidence="1" id="KW-0732">Signal</keyword>
<organism evidence="2 3">
    <name type="scientific">Ancylostoma caninum</name>
    <name type="common">Dog hookworm</name>
    <dbReference type="NCBI Taxonomy" id="29170"/>
    <lineage>
        <taxon>Eukaryota</taxon>
        <taxon>Metazoa</taxon>
        <taxon>Ecdysozoa</taxon>
        <taxon>Nematoda</taxon>
        <taxon>Chromadorea</taxon>
        <taxon>Rhabditida</taxon>
        <taxon>Rhabditina</taxon>
        <taxon>Rhabditomorpha</taxon>
        <taxon>Strongyloidea</taxon>
        <taxon>Ancylostomatidae</taxon>
        <taxon>Ancylostomatinae</taxon>
        <taxon>Ancylostoma</taxon>
    </lineage>
</organism>
<evidence type="ECO:0000313" key="3">
    <source>
        <dbReference type="Proteomes" id="UP000252519"/>
    </source>
</evidence>
<evidence type="ECO:0000256" key="1">
    <source>
        <dbReference type="SAM" id="SignalP"/>
    </source>
</evidence>
<sequence length="108" mass="12418">MRFDIVYLALLVSVHAFSPPTLEPDKEIQHDPAIGDFVELDIGDEIRLTCSDVTNEAIEFLLPNLTDNHGHSEEDFNSRYRIEDVSYGHILHIVNLKVHSILFYFTSF</sequence>
<evidence type="ECO:0000313" key="2">
    <source>
        <dbReference type="EMBL" id="RCN30570.1"/>
    </source>
</evidence>
<reference evidence="2 3" key="1">
    <citation type="submission" date="2014-10" db="EMBL/GenBank/DDBJ databases">
        <title>Draft genome of the hookworm Ancylostoma caninum.</title>
        <authorList>
            <person name="Mitreva M."/>
        </authorList>
    </citation>
    <scope>NUCLEOTIDE SEQUENCE [LARGE SCALE GENOMIC DNA]</scope>
    <source>
        <strain evidence="2 3">Baltimore</strain>
    </source>
</reference>
<dbReference type="Proteomes" id="UP000252519">
    <property type="component" value="Unassembled WGS sequence"/>
</dbReference>
<accession>A0A368FI55</accession>
<keyword evidence="3" id="KW-1185">Reference proteome</keyword>
<dbReference type="AlphaFoldDB" id="A0A368FI55"/>
<gene>
    <name evidence="2" type="ORF">ANCCAN_23659</name>
</gene>